<dbReference type="FunFam" id="2.30.29.30:FF:000125">
    <property type="entry name" value="Putative rab gtpase-activating protein 1"/>
    <property type="match status" value="1"/>
</dbReference>
<dbReference type="InterPro" id="IPR011993">
    <property type="entry name" value="PH-like_dom_sf"/>
</dbReference>
<organism evidence="18 19">
    <name type="scientific">Zosterops lateralis melanops</name>
    <dbReference type="NCBI Taxonomy" id="1220523"/>
    <lineage>
        <taxon>Eukaryota</taxon>
        <taxon>Metazoa</taxon>
        <taxon>Chordata</taxon>
        <taxon>Craniata</taxon>
        <taxon>Vertebrata</taxon>
        <taxon>Euteleostomi</taxon>
        <taxon>Archelosauria</taxon>
        <taxon>Archosauria</taxon>
        <taxon>Dinosauria</taxon>
        <taxon>Saurischia</taxon>
        <taxon>Theropoda</taxon>
        <taxon>Coelurosauria</taxon>
        <taxon>Aves</taxon>
        <taxon>Neognathae</taxon>
        <taxon>Neoaves</taxon>
        <taxon>Telluraves</taxon>
        <taxon>Australaves</taxon>
        <taxon>Passeriformes</taxon>
        <taxon>Sylvioidea</taxon>
        <taxon>Zosteropidae</taxon>
        <taxon>Zosterops</taxon>
    </lineage>
</organism>
<feature type="region of interest" description="Disordered" evidence="14">
    <location>
        <begin position="1"/>
        <end position="20"/>
    </location>
</feature>
<keyword evidence="15" id="KW-0812">Transmembrane</keyword>
<evidence type="ECO:0000256" key="14">
    <source>
        <dbReference type="SAM" id="MobiDB-lite"/>
    </source>
</evidence>
<keyword evidence="7" id="KW-0206">Cytoskeleton</keyword>
<dbReference type="Gene3D" id="2.30.29.30">
    <property type="entry name" value="Pleckstrin-homology domain (PH domain)/Phosphotyrosine-binding domain (PTB)"/>
    <property type="match status" value="1"/>
</dbReference>
<keyword evidence="6" id="KW-0175">Coiled coil</keyword>
<dbReference type="InterPro" id="IPR006020">
    <property type="entry name" value="PTB/PI_dom"/>
</dbReference>
<evidence type="ECO:0000259" key="16">
    <source>
        <dbReference type="PROSITE" id="PS01179"/>
    </source>
</evidence>
<dbReference type="SUPFAM" id="SSF47923">
    <property type="entry name" value="Ypt/Rab-GAP domain of gyp1p"/>
    <property type="match status" value="2"/>
</dbReference>
<keyword evidence="15" id="KW-0472">Membrane</keyword>
<dbReference type="Gene3D" id="1.10.8.270">
    <property type="entry name" value="putative rabgap domain of human tbc1 domain family member 14 like domains"/>
    <property type="match status" value="1"/>
</dbReference>
<comment type="subunit">
    <text evidence="10">Interacts with RAB6A and tubulin gamma.</text>
</comment>
<sequence length="761" mass="85860">MDDKASVGKISVSSDSVSTLNSEDFVLVSRQGDETPSTNNGSDDEKTGLKVRTDNLRSLPCFSRCPWCGALDCEDLSPFTPVTDEDSVVFSKLTYLGCASVNAPRSEVEALRMMSILRGQGQISLDVTLSVPNVSEGTVRLLDPQTNTEIANYPIYKILFCVRGHDGTPESDCFAFTESHYNAELFRIHVFRCEIQEAVSRILYSFATAFRRSAKQTPLSATATPPTPDSDIFTFSVSLEIKEDDGKGYFSAVPKDKDRQCFKLRQGIDKKIVIYVQQTTNKELAIERCFGLLLSRGKDVRSGDMHLLDLESMGKSSDGKSYVITGSWNQKSPHFQFVNEETPKDKVLFMTTAVDLVITEVQEPVRFILETKVRVCSPNERLFWPFSKRSSTENFFLKLKQDRKNNSDTLYEVVCLESESERERRKTTASPSLRLPQSGSQDNDEPLLSGSGDVSKECAEKILETWGELLSKWHLNLSVRPKTLSALVRSGVPEALRGEVWQLLAGCHNNDHLVEKYRILITKESPQDSAITRDINRTFPAHDYFKDTGGDGQDSLYKICKAYSVYDEEIGYCQGQSFLAAVLLLHMPEEQAFSVLVKIMFDYGLRELFKQNFEDLHCKFYQLERLMQEYIPDLYNHFLDISLEAHMYASQWFLTLFTAKFPLYMVFHIIDLLLCEGISVIFNVALGLLKTTKDDLLLTDFEGALKFFRVQLPKRYRSEENAKKLMELACNMKVSWEGAAASASCSMALLGSAQNPSVPPP</sequence>
<feature type="domain" description="Rab-GAP TBC" evidence="17">
    <location>
        <begin position="491"/>
        <end position="677"/>
    </location>
</feature>
<dbReference type="PANTHER" id="PTHR47219:SF6">
    <property type="entry name" value="RAB GTPASE-ACTIVATING PROTEIN 1"/>
    <property type="match status" value="1"/>
</dbReference>
<evidence type="ECO:0000256" key="6">
    <source>
        <dbReference type="ARBA" id="ARBA00023054"/>
    </source>
</evidence>
<dbReference type="Pfam" id="PF12473">
    <property type="entry name" value="DUF3694"/>
    <property type="match status" value="1"/>
</dbReference>
<reference evidence="18" key="1">
    <citation type="submission" date="2025-08" db="UniProtKB">
        <authorList>
            <consortium name="Ensembl"/>
        </authorList>
    </citation>
    <scope>IDENTIFICATION</scope>
</reference>
<keyword evidence="4" id="KW-0963">Cytoplasm</keyword>
<evidence type="ECO:0000256" key="2">
    <source>
        <dbReference type="ARBA" id="ARBA00004514"/>
    </source>
</evidence>
<dbReference type="PANTHER" id="PTHR47219">
    <property type="entry name" value="RAB GTPASE-ACTIVATING PROTEIN 1-LIKE"/>
    <property type="match status" value="1"/>
</dbReference>
<evidence type="ECO:0000256" key="3">
    <source>
        <dbReference type="ARBA" id="ARBA00022468"/>
    </source>
</evidence>
<dbReference type="Proteomes" id="UP000694401">
    <property type="component" value="Unassembled WGS sequence"/>
</dbReference>
<dbReference type="FunFam" id="1.10.472.80:FF:000007">
    <property type="entry name" value="Rab GTPase-activating protein 1 isoform X1"/>
    <property type="match status" value="1"/>
</dbReference>
<feature type="compositionally biased region" description="Polar residues" evidence="14">
    <location>
        <begin position="428"/>
        <end position="441"/>
    </location>
</feature>
<keyword evidence="15" id="KW-1133">Transmembrane helix</keyword>
<dbReference type="GO" id="GO:0005813">
    <property type="term" value="C:centrosome"/>
    <property type="evidence" value="ECO:0007669"/>
    <property type="project" value="UniProtKB-SubCell"/>
</dbReference>
<evidence type="ECO:0000256" key="12">
    <source>
        <dbReference type="ARBA" id="ARBA00078554"/>
    </source>
</evidence>
<evidence type="ECO:0000256" key="7">
    <source>
        <dbReference type="ARBA" id="ARBA00023212"/>
    </source>
</evidence>
<dbReference type="Pfam" id="PF00640">
    <property type="entry name" value="PID"/>
    <property type="match status" value="1"/>
</dbReference>
<keyword evidence="8" id="KW-0131">Cell cycle</keyword>
<dbReference type="InterPro" id="IPR000195">
    <property type="entry name" value="Rab-GAP-TBC_dom"/>
</dbReference>
<dbReference type="InterPro" id="IPR035969">
    <property type="entry name" value="Rab-GAP_TBC_sf"/>
</dbReference>
<proteinExistence type="predicted"/>
<dbReference type="SMART" id="SM00462">
    <property type="entry name" value="PTB"/>
    <property type="match status" value="1"/>
</dbReference>
<dbReference type="CDD" id="cd01211">
    <property type="entry name" value="PTB_Rab6GAP"/>
    <property type="match status" value="1"/>
</dbReference>
<evidence type="ECO:0000256" key="13">
    <source>
        <dbReference type="ARBA" id="ARBA00082331"/>
    </source>
</evidence>
<reference evidence="18" key="2">
    <citation type="submission" date="2025-09" db="UniProtKB">
        <authorList>
            <consortium name="Ensembl"/>
        </authorList>
    </citation>
    <scope>IDENTIFICATION</scope>
</reference>
<evidence type="ECO:0000256" key="8">
    <source>
        <dbReference type="ARBA" id="ARBA00023306"/>
    </source>
</evidence>
<evidence type="ECO:0000313" key="19">
    <source>
        <dbReference type="Proteomes" id="UP000694401"/>
    </source>
</evidence>
<evidence type="ECO:0000256" key="4">
    <source>
        <dbReference type="ARBA" id="ARBA00022490"/>
    </source>
</evidence>
<keyword evidence="19" id="KW-1185">Reference proteome</keyword>
<dbReference type="Pfam" id="PF00566">
    <property type="entry name" value="RabGAP-TBC"/>
    <property type="match status" value="1"/>
</dbReference>
<dbReference type="SMART" id="SM00164">
    <property type="entry name" value="TBC"/>
    <property type="match status" value="1"/>
</dbReference>
<dbReference type="GO" id="GO:0031267">
    <property type="term" value="F:small GTPase binding"/>
    <property type="evidence" value="ECO:0007669"/>
    <property type="project" value="UniProtKB-ARBA"/>
</dbReference>
<dbReference type="AlphaFoldDB" id="A0A8D2PSP5"/>
<feature type="transmembrane region" description="Helical" evidence="15">
    <location>
        <begin position="663"/>
        <end position="689"/>
    </location>
</feature>
<dbReference type="PROSITE" id="PS01179">
    <property type="entry name" value="PID"/>
    <property type="match status" value="1"/>
</dbReference>
<evidence type="ECO:0000256" key="1">
    <source>
        <dbReference type="ARBA" id="ARBA00004300"/>
    </source>
</evidence>
<dbReference type="FunFam" id="1.10.10.750:FF:000004">
    <property type="entry name" value="Putative rab gtpase-activating protein 1"/>
    <property type="match status" value="1"/>
</dbReference>
<dbReference type="Ensembl" id="ENSZLMT00000019320.1">
    <property type="protein sequence ID" value="ENSZLMP00000018806.1"/>
    <property type="gene ID" value="ENSZLMG00000012978.1"/>
</dbReference>
<evidence type="ECO:0000256" key="10">
    <source>
        <dbReference type="ARBA" id="ARBA00063354"/>
    </source>
</evidence>
<feature type="region of interest" description="Disordered" evidence="14">
    <location>
        <begin position="422"/>
        <end position="452"/>
    </location>
</feature>
<dbReference type="GO" id="GO:0005829">
    <property type="term" value="C:cytosol"/>
    <property type="evidence" value="ECO:0007669"/>
    <property type="project" value="UniProtKB-SubCell"/>
</dbReference>
<name>A0A8D2PSP5_ZOSLA</name>
<evidence type="ECO:0000256" key="15">
    <source>
        <dbReference type="SAM" id="Phobius"/>
    </source>
</evidence>
<dbReference type="SUPFAM" id="SSF50729">
    <property type="entry name" value="PH domain-like"/>
    <property type="match status" value="1"/>
</dbReference>
<evidence type="ECO:0000256" key="9">
    <source>
        <dbReference type="ARBA" id="ARBA00056651"/>
    </source>
</evidence>
<evidence type="ECO:0000256" key="11">
    <source>
        <dbReference type="ARBA" id="ARBA00072920"/>
    </source>
</evidence>
<dbReference type="GO" id="GO:0005096">
    <property type="term" value="F:GTPase activator activity"/>
    <property type="evidence" value="ECO:0007669"/>
    <property type="project" value="UniProtKB-KW"/>
</dbReference>
<dbReference type="InterPro" id="IPR050302">
    <property type="entry name" value="Rab_GAP_TBC_domain"/>
</dbReference>
<dbReference type="InterPro" id="IPR022164">
    <property type="entry name" value="Kinesin-like"/>
</dbReference>
<evidence type="ECO:0000259" key="17">
    <source>
        <dbReference type="PROSITE" id="PS50086"/>
    </source>
</evidence>
<evidence type="ECO:0000256" key="5">
    <source>
        <dbReference type="ARBA" id="ARBA00022553"/>
    </source>
</evidence>
<feature type="domain" description="PID" evidence="16">
    <location>
        <begin position="95"/>
        <end position="210"/>
    </location>
</feature>
<accession>A0A8D2PSP5</accession>
<comment type="subcellular location">
    <subcellularLocation>
        <location evidence="1">Cytoplasm</location>
        <location evidence="1">Cytoskeleton</location>
        <location evidence="1">Microtubule organizing center</location>
        <location evidence="1">Centrosome</location>
    </subcellularLocation>
    <subcellularLocation>
        <location evidence="2">Cytoplasm</location>
        <location evidence="2">Cytosol</location>
    </subcellularLocation>
</comment>
<keyword evidence="5" id="KW-0597">Phosphoprotein</keyword>
<evidence type="ECO:0000313" key="18">
    <source>
        <dbReference type="Ensembl" id="ENSZLMP00000018806.1"/>
    </source>
</evidence>
<comment type="function">
    <text evidence="9">May act as a GTPase-activating protein of RAB6A. May play a role in microtubule nucleation by centrosome. May participate in a RAB6A-mediated pathway involved in the metaphase-anaphase transition.</text>
</comment>
<dbReference type="PROSITE" id="PS50086">
    <property type="entry name" value="TBC_RABGAP"/>
    <property type="match status" value="1"/>
</dbReference>
<feature type="compositionally biased region" description="Low complexity" evidence="14">
    <location>
        <begin position="7"/>
        <end position="20"/>
    </location>
</feature>
<dbReference type="Gene3D" id="1.10.10.750">
    <property type="entry name" value="Ypt/Rab-GAP domain of gyp1p, domain 1"/>
    <property type="match status" value="1"/>
</dbReference>
<dbReference type="FunFam" id="1.10.8.270:FF:000001">
    <property type="entry name" value="TBC1 domain family member 1"/>
    <property type="match status" value="1"/>
</dbReference>
<keyword evidence="3" id="KW-0343">GTPase activation</keyword>
<dbReference type="Gene3D" id="1.10.472.80">
    <property type="entry name" value="Ypt/Rab-GAP domain of gyp1p, domain 3"/>
    <property type="match status" value="1"/>
</dbReference>
<feature type="region of interest" description="Disordered" evidence="14">
    <location>
        <begin position="25"/>
        <end position="48"/>
    </location>
</feature>
<protein>
    <recommendedName>
        <fullName evidence="11">Rab GTPase-activating protein 1</fullName>
    </recommendedName>
    <alternativeName>
        <fullName evidence="13">GAP and centrosome-associated protein</fullName>
    </alternativeName>
    <alternativeName>
        <fullName evidence="12">Rab6 GTPase-activating protein GAPCenA</fullName>
    </alternativeName>
</protein>